<gene>
    <name evidence="2" type="ORF">GJ688_12095</name>
</gene>
<dbReference type="Proteomes" id="UP000430670">
    <property type="component" value="Unassembled WGS sequence"/>
</dbReference>
<dbReference type="RefSeq" id="WP_155476809.1">
    <property type="nucleotide sequence ID" value="NZ_WNKU01000014.1"/>
</dbReference>
<sequence length="220" mass="24498">MSITVTFEDIKANPEVRAYIEKGNEHLGVLGYTEHGLRHAALVSQQAGRILSHIQADPRKVELACIAGFMHDIGNAVSRDSHAQIGALLARSILREMGMDFGEIAEVIAAIGNHDESVGQVINIPAAALILADKCDVHFKRVRNKEHASFDIHDRVNYAVRESSVNLEGRNITLELKTDLQISPLIDYFEIFLPRMVMCRRAASFLDCQFHLIINGARFL</sequence>
<name>A0A6I3SLD1_HELMO</name>
<dbReference type="Gene3D" id="1.10.3210.10">
    <property type="entry name" value="Hypothetical protein af1432"/>
    <property type="match status" value="1"/>
</dbReference>
<dbReference type="SUPFAM" id="SSF109604">
    <property type="entry name" value="HD-domain/PDEase-like"/>
    <property type="match status" value="1"/>
</dbReference>
<proteinExistence type="predicted"/>
<dbReference type="SMART" id="SM00471">
    <property type="entry name" value="HDc"/>
    <property type="match status" value="1"/>
</dbReference>
<dbReference type="Pfam" id="PF01966">
    <property type="entry name" value="HD"/>
    <property type="match status" value="1"/>
</dbReference>
<evidence type="ECO:0000313" key="2">
    <source>
        <dbReference type="EMBL" id="MTV49713.1"/>
    </source>
</evidence>
<dbReference type="InterPro" id="IPR003607">
    <property type="entry name" value="HD/PDEase_dom"/>
</dbReference>
<evidence type="ECO:0000313" key="3">
    <source>
        <dbReference type="Proteomes" id="UP000430670"/>
    </source>
</evidence>
<dbReference type="InterPro" id="IPR006674">
    <property type="entry name" value="HD_domain"/>
</dbReference>
<dbReference type="CDD" id="cd00077">
    <property type="entry name" value="HDc"/>
    <property type="match status" value="1"/>
</dbReference>
<reference evidence="2 3" key="1">
    <citation type="submission" date="2019-11" db="EMBL/GenBank/DDBJ databases">
        <title>Whole-genome sequence of a the green, strictly anaerobic photosynthetic bacterium Heliobacillus mobilis DSM 6151.</title>
        <authorList>
            <person name="Kyndt J.A."/>
            <person name="Meyer T.E."/>
        </authorList>
    </citation>
    <scope>NUCLEOTIDE SEQUENCE [LARGE SCALE GENOMIC DNA]</scope>
    <source>
        <strain evidence="2 3">DSM 6151</strain>
    </source>
</reference>
<dbReference type="PANTHER" id="PTHR40517">
    <property type="entry name" value="METAL-DEPENDENT PHOSPHOHYDROLASE, HD SUPERFAMILY-RELATED"/>
    <property type="match status" value="1"/>
</dbReference>
<dbReference type="PROSITE" id="PS51831">
    <property type="entry name" value="HD"/>
    <property type="match status" value="1"/>
</dbReference>
<feature type="domain" description="HD" evidence="1">
    <location>
        <begin position="36"/>
        <end position="138"/>
    </location>
</feature>
<protein>
    <submittedName>
        <fullName evidence="2">HD domain-containing protein</fullName>
    </submittedName>
</protein>
<dbReference type="EMBL" id="WNKU01000014">
    <property type="protein sequence ID" value="MTV49713.1"/>
    <property type="molecule type" value="Genomic_DNA"/>
</dbReference>
<organism evidence="2 3">
    <name type="scientific">Heliobacterium mobile</name>
    <name type="common">Heliobacillus mobilis</name>
    <dbReference type="NCBI Taxonomy" id="28064"/>
    <lineage>
        <taxon>Bacteria</taxon>
        <taxon>Bacillati</taxon>
        <taxon>Bacillota</taxon>
        <taxon>Clostridia</taxon>
        <taxon>Eubacteriales</taxon>
        <taxon>Heliobacteriaceae</taxon>
        <taxon>Heliobacterium</taxon>
    </lineage>
</organism>
<keyword evidence="3" id="KW-1185">Reference proteome</keyword>
<dbReference type="AlphaFoldDB" id="A0A6I3SLD1"/>
<dbReference type="PANTHER" id="PTHR40517:SF1">
    <property type="entry name" value="METAL-DEPENDENT PHOSPHOHYDROLASE, HD SUPERFAMILY-RELATED"/>
    <property type="match status" value="1"/>
</dbReference>
<accession>A0A6I3SLD1</accession>
<dbReference type="OrthoDB" id="247014at2"/>
<comment type="caution">
    <text evidence="2">The sequence shown here is derived from an EMBL/GenBank/DDBJ whole genome shotgun (WGS) entry which is preliminary data.</text>
</comment>
<dbReference type="InterPro" id="IPR039967">
    <property type="entry name" value="MJ1020-like"/>
</dbReference>
<evidence type="ECO:0000259" key="1">
    <source>
        <dbReference type="PROSITE" id="PS51831"/>
    </source>
</evidence>